<keyword evidence="2" id="KW-1185">Reference proteome</keyword>
<sequence>LLMALHVWHKPREWYRPEYLAPTVRGSGGSVMLWGPHVFASSTTCNLVQCKPSYGLSDPYLVEFAHKILFICRRVAKMKNTCHHMNTA</sequence>
<evidence type="ECO:0000313" key="1">
    <source>
        <dbReference type="Ensembl" id="ENSSLDP00000014202.1"/>
    </source>
</evidence>
<dbReference type="Proteomes" id="UP000261360">
    <property type="component" value="Unplaced"/>
</dbReference>
<dbReference type="Ensembl" id="ENSSLDT00000014738.1">
    <property type="protein sequence ID" value="ENSSLDP00000014202.1"/>
    <property type="gene ID" value="ENSSLDG00000011342.1"/>
</dbReference>
<reference evidence="1" key="1">
    <citation type="submission" date="2025-08" db="UniProtKB">
        <authorList>
            <consortium name="Ensembl"/>
        </authorList>
    </citation>
    <scope>IDENTIFICATION</scope>
</reference>
<dbReference type="GeneTree" id="ENSGT01120000276926"/>
<dbReference type="AlphaFoldDB" id="A0A3B4XDS9"/>
<reference evidence="1" key="2">
    <citation type="submission" date="2025-09" db="UniProtKB">
        <authorList>
            <consortium name="Ensembl"/>
        </authorList>
    </citation>
    <scope>IDENTIFICATION</scope>
</reference>
<proteinExistence type="predicted"/>
<protein>
    <submittedName>
        <fullName evidence="1">Uncharacterized protein</fullName>
    </submittedName>
</protein>
<organism evidence="1 2">
    <name type="scientific">Seriola lalandi dorsalis</name>
    <dbReference type="NCBI Taxonomy" id="1841481"/>
    <lineage>
        <taxon>Eukaryota</taxon>
        <taxon>Metazoa</taxon>
        <taxon>Chordata</taxon>
        <taxon>Craniata</taxon>
        <taxon>Vertebrata</taxon>
        <taxon>Euteleostomi</taxon>
        <taxon>Actinopterygii</taxon>
        <taxon>Neopterygii</taxon>
        <taxon>Teleostei</taxon>
        <taxon>Neoteleostei</taxon>
        <taxon>Acanthomorphata</taxon>
        <taxon>Carangaria</taxon>
        <taxon>Carangiformes</taxon>
        <taxon>Carangidae</taxon>
        <taxon>Seriola</taxon>
    </lineage>
</organism>
<name>A0A3B4XDS9_SERLL</name>
<evidence type="ECO:0000313" key="2">
    <source>
        <dbReference type="Proteomes" id="UP000261360"/>
    </source>
</evidence>
<accession>A0A3B4XDS9</accession>